<keyword evidence="3 7" id="KW-0028">Amino-acid biosynthesis</keyword>
<dbReference type="PANTHER" id="PTHR32338:SF10">
    <property type="entry name" value="N-ACETYL-GAMMA-GLUTAMYL-PHOSPHATE REDUCTASE, CHLOROPLASTIC-RELATED"/>
    <property type="match status" value="1"/>
</dbReference>
<dbReference type="GO" id="GO:0003942">
    <property type="term" value="F:N-acetyl-gamma-glutamyl-phosphate reductase activity"/>
    <property type="evidence" value="ECO:0007669"/>
    <property type="project" value="UniProtKB-UniRule"/>
</dbReference>
<dbReference type="GO" id="GO:0005737">
    <property type="term" value="C:cytoplasm"/>
    <property type="evidence" value="ECO:0007669"/>
    <property type="project" value="UniProtKB-SubCell"/>
</dbReference>
<keyword evidence="4 7" id="KW-0521">NADP</keyword>
<dbReference type="EMBL" id="AP014945">
    <property type="protein sequence ID" value="BAU24106.1"/>
    <property type="molecule type" value="Genomic_DNA"/>
</dbReference>
<dbReference type="Proteomes" id="UP000068196">
    <property type="component" value="Chromosome"/>
</dbReference>
<comment type="pathway">
    <text evidence="1 7">Amino-acid biosynthesis; L-arginine biosynthesis; N(2)-acetyl-L-ornithine from L-glutamate: step 3/4.</text>
</comment>
<evidence type="ECO:0000256" key="1">
    <source>
        <dbReference type="ARBA" id="ARBA00004862"/>
    </source>
</evidence>
<comment type="function">
    <text evidence="7">Catalyzes the NADPH-dependent reduction of N-acetyl-5-glutamyl phosphate to yield N-acetyl-L-glutamate 5-semialdehyde.</text>
</comment>
<dbReference type="PATRIC" id="fig|1653476.3.peg.1822"/>
<reference evidence="10 11" key="1">
    <citation type="journal article" date="2016" name="Int. J. Syst. Evol. Microbiol.">
        <title>Caldimicrobium thiodismutans sp. nov., a sulfur-disproportionating bacterium isolated from a hot spring, and emended description of the genus Caldimicrobium.</title>
        <authorList>
            <person name="Kojima H."/>
            <person name="Umezawa K."/>
            <person name="Fukui M."/>
        </authorList>
    </citation>
    <scope>NUCLEOTIDE SEQUENCE [LARGE SCALE GENOMIC DNA]</scope>
    <source>
        <strain evidence="10 11">TF1</strain>
    </source>
</reference>
<dbReference type="KEGG" id="cthi:THC_1746"/>
<evidence type="ECO:0000256" key="6">
    <source>
        <dbReference type="ARBA" id="ARBA00050557"/>
    </source>
</evidence>
<comment type="catalytic activity">
    <reaction evidence="6 7">
        <text>N-acetyl-L-glutamate 5-semialdehyde + phosphate + NADP(+) = N-acetyl-L-glutamyl 5-phosphate + NADPH + H(+)</text>
        <dbReference type="Rhea" id="RHEA:21588"/>
        <dbReference type="ChEBI" id="CHEBI:15378"/>
        <dbReference type="ChEBI" id="CHEBI:29123"/>
        <dbReference type="ChEBI" id="CHEBI:43474"/>
        <dbReference type="ChEBI" id="CHEBI:57783"/>
        <dbReference type="ChEBI" id="CHEBI:57936"/>
        <dbReference type="ChEBI" id="CHEBI:58349"/>
        <dbReference type="EC" id="1.2.1.38"/>
    </reaction>
</comment>
<dbReference type="STRING" id="1653476.THC_1746"/>
<dbReference type="Gene3D" id="3.40.50.720">
    <property type="entry name" value="NAD(P)-binding Rossmann-like Domain"/>
    <property type="match status" value="1"/>
</dbReference>
<evidence type="ECO:0000313" key="11">
    <source>
        <dbReference type="Proteomes" id="UP000068196"/>
    </source>
</evidence>
<gene>
    <name evidence="7" type="primary">argC</name>
    <name evidence="10" type="ORF">THC_1746</name>
</gene>
<dbReference type="InterPro" id="IPR036291">
    <property type="entry name" value="NAD(P)-bd_dom_sf"/>
</dbReference>
<dbReference type="InterPro" id="IPR050085">
    <property type="entry name" value="AGPR"/>
</dbReference>
<evidence type="ECO:0000256" key="4">
    <source>
        <dbReference type="ARBA" id="ARBA00022857"/>
    </source>
</evidence>
<comment type="subcellular location">
    <subcellularLocation>
        <location evidence="7">Cytoplasm</location>
    </subcellularLocation>
</comment>
<evidence type="ECO:0000256" key="2">
    <source>
        <dbReference type="ARBA" id="ARBA00022571"/>
    </source>
</evidence>
<dbReference type="CDD" id="cd23934">
    <property type="entry name" value="AGPR_1_C"/>
    <property type="match status" value="1"/>
</dbReference>
<evidence type="ECO:0000256" key="5">
    <source>
        <dbReference type="ARBA" id="ARBA00023002"/>
    </source>
</evidence>
<evidence type="ECO:0000256" key="7">
    <source>
        <dbReference type="HAMAP-Rule" id="MF_00150"/>
    </source>
</evidence>
<dbReference type="InterPro" id="IPR000706">
    <property type="entry name" value="AGPR_type-1"/>
</dbReference>
<dbReference type="Pfam" id="PF01118">
    <property type="entry name" value="Semialdhyde_dh"/>
    <property type="match status" value="1"/>
</dbReference>
<dbReference type="NCBIfam" id="TIGR01850">
    <property type="entry name" value="argC"/>
    <property type="match status" value="1"/>
</dbReference>
<dbReference type="InterPro" id="IPR058924">
    <property type="entry name" value="AGPR_dimerisation_dom"/>
</dbReference>
<dbReference type="InterPro" id="IPR000534">
    <property type="entry name" value="Semialdehyde_DH_NAD-bd"/>
</dbReference>
<feature type="domain" description="Semialdehyde dehydrogenase NAD-binding" evidence="9">
    <location>
        <begin position="3"/>
        <end position="142"/>
    </location>
</feature>
<evidence type="ECO:0000313" key="10">
    <source>
        <dbReference type="EMBL" id="BAU24106.1"/>
    </source>
</evidence>
<dbReference type="PROSITE" id="PS01224">
    <property type="entry name" value="ARGC"/>
    <property type="match status" value="1"/>
</dbReference>
<comment type="similarity">
    <text evidence="7">Belongs to the NAGSA dehydrogenase family. Type 1 subfamily.</text>
</comment>
<dbReference type="UniPathway" id="UPA00068">
    <property type="reaction ID" value="UER00108"/>
</dbReference>
<accession>A0A0U4W4W8</accession>
<dbReference type="SUPFAM" id="SSF51735">
    <property type="entry name" value="NAD(P)-binding Rossmann-fold domains"/>
    <property type="match status" value="1"/>
</dbReference>
<dbReference type="HAMAP" id="MF_00150">
    <property type="entry name" value="ArgC_type1"/>
    <property type="match status" value="1"/>
</dbReference>
<evidence type="ECO:0000256" key="3">
    <source>
        <dbReference type="ARBA" id="ARBA00022605"/>
    </source>
</evidence>
<dbReference type="SUPFAM" id="SSF55347">
    <property type="entry name" value="Glyceraldehyde-3-phosphate dehydrogenase-like, C-terminal domain"/>
    <property type="match status" value="1"/>
</dbReference>
<feature type="active site" evidence="7 8">
    <location>
        <position position="150"/>
    </location>
</feature>
<dbReference type="Gene3D" id="3.30.360.10">
    <property type="entry name" value="Dihydrodipicolinate Reductase, domain 2"/>
    <property type="match status" value="1"/>
</dbReference>
<dbReference type="FunFam" id="3.30.360.10:FF:000014">
    <property type="entry name" value="N-acetyl-gamma-glutamyl-phosphate reductase"/>
    <property type="match status" value="1"/>
</dbReference>
<reference evidence="11" key="2">
    <citation type="journal article" date="2016" name="Int. J. Syst. Evol. Microbiol.">
        <title>Caldimicrobium thiodismutans sp. nov., a sulfur-disproportionating bacterium isolated from a hot spring.</title>
        <authorList>
            <person name="Kojima H."/>
            <person name="Umezawa K."/>
            <person name="Fukui M."/>
        </authorList>
    </citation>
    <scope>NUCLEOTIDE SEQUENCE [LARGE SCALE GENOMIC DNA]</scope>
    <source>
        <strain evidence="11">TF1</strain>
    </source>
</reference>
<dbReference type="InterPro" id="IPR023013">
    <property type="entry name" value="AGPR_AS"/>
</dbReference>
<evidence type="ECO:0000256" key="8">
    <source>
        <dbReference type="PROSITE-ProRule" id="PRU10010"/>
    </source>
</evidence>
<keyword evidence="2 7" id="KW-0055">Arginine biosynthesis</keyword>
<dbReference type="GO" id="GO:0070401">
    <property type="term" value="F:NADP+ binding"/>
    <property type="evidence" value="ECO:0007669"/>
    <property type="project" value="InterPro"/>
</dbReference>
<proteinExistence type="inferred from homology"/>
<dbReference type="EC" id="1.2.1.38" evidence="7"/>
<dbReference type="Pfam" id="PF22698">
    <property type="entry name" value="Semialdhyde_dhC_1"/>
    <property type="match status" value="1"/>
</dbReference>
<protein>
    <recommendedName>
        <fullName evidence="7">N-acetyl-gamma-glutamyl-phosphate reductase</fullName>
        <shortName evidence="7">AGPR</shortName>
        <ecNumber evidence="7">1.2.1.38</ecNumber>
    </recommendedName>
    <alternativeName>
        <fullName evidence="7">N-acetyl-glutamate semialdehyde dehydrogenase</fullName>
        <shortName evidence="7">NAGSA dehydrogenase</shortName>
    </alternativeName>
</protein>
<dbReference type="PANTHER" id="PTHR32338">
    <property type="entry name" value="N-ACETYL-GAMMA-GLUTAMYL-PHOSPHATE REDUCTASE, CHLOROPLASTIC-RELATED-RELATED"/>
    <property type="match status" value="1"/>
</dbReference>
<dbReference type="CDD" id="cd17895">
    <property type="entry name" value="AGPR_1_N"/>
    <property type="match status" value="1"/>
</dbReference>
<dbReference type="GO" id="GO:0006526">
    <property type="term" value="P:L-arginine biosynthetic process"/>
    <property type="evidence" value="ECO:0007669"/>
    <property type="project" value="UniProtKB-UniRule"/>
</dbReference>
<dbReference type="GO" id="GO:0051287">
    <property type="term" value="F:NAD binding"/>
    <property type="evidence" value="ECO:0007669"/>
    <property type="project" value="InterPro"/>
</dbReference>
<keyword evidence="5 7" id="KW-0560">Oxidoreductase</keyword>
<keyword evidence="11" id="KW-1185">Reference proteome</keyword>
<evidence type="ECO:0000259" key="9">
    <source>
        <dbReference type="SMART" id="SM00859"/>
    </source>
</evidence>
<dbReference type="OrthoDB" id="9801289at2"/>
<organism evidence="10 11">
    <name type="scientific">Caldimicrobium thiodismutans</name>
    <dbReference type="NCBI Taxonomy" id="1653476"/>
    <lineage>
        <taxon>Bacteria</taxon>
        <taxon>Pseudomonadati</taxon>
        <taxon>Thermodesulfobacteriota</taxon>
        <taxon>Thermodesulfobacteria</taxon>
        <taxon>Thermodesulfobacteriales</taxon>
        <taxon>Thermodesulfobacteriaceae</taxon>
        <taxon>Caldimicrobium</taxon>
    </lineage>
</organism>
<dbReference type="SMART" id="SM00859">
    <property type="entry name" value="Semialdhyde_dh"/>
    <property type="match status" value="1"/>
</dbReference>
<name>A0A0U4W4W8_9BACT</name>
<sequence>MISVAIVGASGYTGLELLRLLSYHPEVEVTTITSRELAGKCLSEVYGFSGKFASLIFEEPDPEVICKKAQAVFLCLPAGKSQEMARIFLENDLKVIDLSADFRFKNLEVYQKTYKIEHKFPELAQKAVYGLPEIYGEEIKEASLIGNPGCYPTSVLIPLIPLLMEGLIEKEEIIVDSKSGTSGAGRKAENYYSFCEVNEDFKAYKVADHRHTPEMEEKLSQFAGTSIRLIFTPHLLPVNRGIFSTIYVKFRASLNRVYEYLRDFYKDKPFVEVLSLGRYPRISEVRGTNFCKFSLFEDKERGRGIILSVIDNLVKGASGQAIQNLNLIMGLPEDLGLPKSPLFV</sequence>
<dbReference type="RefSeq" id="WP_068516278.1">
    <property type="nucleotide sequence ID" value="NZ_AP014945.1"/>
</dbReference>
<dbReference type="AlphaFoldDB" id="A0A0U4W4W8"/>
<keyword evidence="7" id="KW-0963">Cytoplasm</keyword>